<dbReference type="OMA" id="KTTHDHT"/>
<reference evidence="2 3" key="1">
    <citation type="journal article" date="2004" name="Nature">
        <title>Genome evolution in yeasts.</title>
        <authorList>
            <consortium name="Genolevures"/>
            <person name="Dujon B."/>
            <person name="Sherman D."/>
            <person name="Fischer G."/>
            <person name="Durrens P."/>
            <person name="Casaregola S."/>
            <person name="Lafontaine I."/>
            <person name="de Montigny J."/>
            <person name="Marck C."/>
            <person name="Neuveglise C."/>
            <person name="Talla E."/>
            <person name="Goffard N."/>
            <person name="Frangeul L."/>
            <person name="Aigle M."/>
            <person name="Anthouard V."/>
            <person name="Babour A."/>
            <person name="Barbe V."/>
            <person name="Barnay S."/>
            <person name="Blanchin S."/>
            <person name="Beckerich J.M."/>
            <person name="Beyne E."/>
            <person name="Bleykasten C."/>
            <person name="Boisrame A."/>
            <person name="Boyer J."/>
            <person name="Cattolico L."/>
            <person name="Confanioleri F."/>
            <person name="de Daruvar A."/>
            <person name="Despons L."/>
            <person name="Fabre E."/>
            <person name="Fairhead C."/>
            <person name="Ferry-Dumazet H."/>
            <person name="Groppi A."/>
            <person name="Hantraye F."/>
            <person name="Hennequin C."/>
            <person name="Jauniaux N."/>
            <person name="Joyet P."/>
            <person name="Kachouri R."/>
            <person name="Kerrest A."/>
            <person name="Koszul R."/>
            <person name="Lemaire M."/>
            <person name="Lesur I."/>
            <person name="Ma L."/>
            <person name="Muller H."/>
            <person name="Nicaud J.M."/>
            <person name="Nikolski M."/>
            <person name="Oztas S."/>
            <person name="Ozier-Kalogeropoulos O."/>
            <person name="Pellenz S."/>
            <person name="Potier S."/>
            <person name="Richard G.F."/>
            <person name="Straub M.L."/>
            <person name="Suleau A."/>
            <person name="Swennene D."/>
            <person name="Tekaia F."/>
            <person name="Wesolowski-Louvel M."/>
            <person name="Westhof E."/>
            <person name="Wirth B."/>
            <person name="Zeniou-Meyer M."/>
            <person name="Zivanovic I."/>
            <person name="Bolotin-Fukuhara M."/>
            <person name="Thierry A."/>
            <person name="Bouchier C."/>
            <person name="Caudron B."/>
            <person name="Scarpelli C."/>
            <person name="Gaillardin C."/>
            <person name="Weissenbach J."/>
            <person name="Wincker P."/>
            <person name="Souciet J.L."/>
        </authorList>
    </citation>
    <scope>NUCLEOTIDE SEQUENCE [LARGE SCALE GENOMIC DNA]</scope>
    <source>
        <strain evidence="3">ATCC 8585 / CBS 2359 / DSM 70799 / NBRC 1267 / NRRL Y-1140 / WM37</strain>
    </source>
</reference>
<gene>
    <name evidence="2" type="ORF">KLLA0_D01980g</name>
</gene>
<proteinExistence type="predicted"/>
<evidence type="ECO:0000313" key="2">
    <source>
        <dbReference type="EMBL" id="CAH00252.1"/>
    </source>
</evidence>
<dbReference type="STRING" id="284590.Q6CSD3"/>
<keyword evidence="3" id="KW-1185">Reference proteome</keyword>
<dbReference type="PANTHER" id="PTHR23149:SF26">
    <property type="entry name" value="PROTEIN TMA23"/>
    <property type="match status" value="1"/>
</dbReference>
<dbReference type="Proteomes" id="UP000000598">
    <property type="component" value="Chromosome D"/>
</dbReference>
<dbReference type="eggNOG" id="KOG2809">
    <property type="taxonomic scope" value="Eukaryota"/>
</dbReference>
<sequence>MDSKGYLKSYGWQEGEALRNGGLKKPILVKHKKDKKGLGCAPGHDDSEAWWERLFDGQLRNLDIKSGSDGISFKQNEVVASSISKSDSPLYRSFVRGEVLKGTIKTDLPSNNGSTIVKLAVSEVTSKKDKKSKDEKKKKKKKKSHKVDKPKSKHKKDKKDKHRKDKKDKKDKKGTHKRKSSH</sequence>
<organism evidence="2 3">
    <name type="scientific">Kluyveromyces lactis (strain ATCC 8585 / CBS 2359 / DSM 70799 / NBRC 1267 / NRRL Y-1140 / WM37)</name>
    <name type="common">Yeast</name>
    <name type="synonym">Candida sphaerica</name>
    <dbReference type="NCBI Taxonomy" id="284590"/>
    <lineage>
        <taxon>Eukaryota</taxon>
        <taxon>Fungi</taxon>
        <taxon>Dikarya</taxon>
        <taxon>Ascomycota</taxon>
        <taxon>Saccharomycotina</taxon>
        <taxon>Saccharomycetes</taxon>
        <taxon>Saccharomycetales</taxon>
        <taxon>Saccharomycetaceae</taxon>
        <taxon>Kluyveromyces</taxon>
    </lineage>
</organism>
<accession>Q6CSD3</accession>
<dbReference type="PANTHER" id="PTHR23149">
    <property type="entry name" value="G PATCH DOMAIN CONTAINING PROTEIN"/>
    <property type="match status" value="1"/>
</dbReference>
<feature type="compositionally biased region" description="Basic and acidic residues" evidence="1">
    <location>
        <begin position="125"/>
        <end position="135"/>
    </location>
</feature>
<feature type="compositionally biased region" description="Basic residues" evidence="1">
    <location>
        <begin position="136"/>
        <end position="182"/>
    </location>
</feature>
<name>Q6CSD3_KLULA</name>
<dbReference type="PaxDb" id="284590-Q6CSD3"/>
<feature type="region of interest" description="Disordered" evidence="1">
    <location>
        <begin position="122"/>
        <end position="182"/>
    </location>
</feature>
<dbReference type="InterPro" id="IPR050656">
    <property type="entry name" value="PINX1"/>
</dbReference>
<dbReference type="InParanoid" id="Q6CSD3"/>
<evidence type="ECO:0000256" key="1">
    <source>
        <dbReference type="SAM" id="MobiDB-lite"/>
    </source>
</evidence>
<dbReference type="FunCoup" id="Q6CSD3">
    <property type="interactions" value="91"/>
</dbReference>
<dbReference type="HOGENOM" id="CLU_082196_1_1_1"/>
<evidence type="ECO:0000313" key="3">
    <source>
        <dbReference type="Proteomes" id="UP000000598"/>
    </source>
</evidence>
<dbReference type="EMBL" id="CR382124">
    <property type="protein sequence ID" value="CAH00252.1"/>
    <property type="molecule type" value="Genomic_DNA"/>
</dbReference>
<dbReference type="AlphaFoldDB" id="Q6CSD3"/>
<protein>
    <submittedName>
        <fullName evidence="2">KLLA0D01980p</fullName>
    </submittedName>
</protein>
<dbReference type="KEGG" id="kla:KLLA0_D01980g"/>